<dbReference type="Pfam" id="PF02213">
    <property type="entry name" value="GYF"/>
    <property type="match status" value="1"/>
</dbReference>
<dbReference type="Proteomes" id="UP000195402">
    <property type="component" value="Unassembled WGS sequence"/>
</dbReference>
<dbReference type="Pfam" id="PF25980">
    <property type="entry name" value="NERD_plant"/>
    <property type="match status" value="1"/>
</dbReference>
<feature type="compositionally biased region" description="Basic residues" evidence="1">
    <location>
        <begin position="120"/>
        <end position="131"/>
    </location>
</feature>
<dbReference type="FunCoup" id="A0A200QR08">
    <property type="interactions" value="1489"/>
</dbReference>
<feature type="compositionally biased region" description="Low complexity" evidence="1">
    <location>
        <begin position="99"/>
        <end position="110"/>
    </location>
</feature>
<name>A0A200QR08_MACCD</name>
<dbReference type="Gene3D" id="3.90.70.200">
    <property type="entry name" value="Plus-3 domain"/>
    <property type="match status" value="1"/>
</dbReference>
<feature type="domain" description="GYF" evidence="2">
    <location>
        <begin position="634"/>
        <end position="688"/>
    </location>
</feature>
<dbReference type="Pfam" id="PF02201">
    <property type="entry name" value="SWIB"/>
    <property type="match status" value="1"/>
</dbReference>
<dbReference type="FunFam" id="3.90.70.200:FF:000002">
    <property type="entry name" value="Zinc finger CCCH domain-containing protein 19"/>
    <property type="match status" value="1"/>
</dbReference>
<dbReference type="InterPro" id="IPR003169">
    <property type="entry name" value="GYF"/>
</dbReference>
<dbReference type="Pfam" id="PF03126">
    <property type="entry name" value="Plus-3"/>
    <property type="match status" value="1"/>
</dbReference>
<gene>
    <name evidence="5" type="ORF">BVC80_1805g97</name>
</gene>
<evidence type="ECO:0000313" key="5">
    <source>
        <dbReference type="EMBL" id="OVA12883.1"/>
    </source>
</evidence>
<evidence type="ECO:0000259" key="4">
    <source>
        <dbReference type="PROSITE" id="PS51925"/>
    </source>
</evidence>
<feature type="compositionally biased region" description="Polar residues" evidence="1">
    <location>
        <begin position="878"/>
        <end position="889"/>
    </location>
</feature>
<feature type="domain" description="Plus3" evidence="3">
    <location>
        <begin position="292"/>
        <end position="425"/>
    </location>
</feature>
<dbReference type="Gene3D" id="3.30.1490.40">
    <property type="match status" value="1"/>
</dbReference>
<dbReference type="EMBL" id="MVGT01001340">
    <property type="protein sequence ID" value="OVA12883.1"/>
    <property type="molecule type" value="Genomic_DNA"/>
</dbReference>
<dbReference type="InterPro" id="IPR058668">
    <property type="entry name" value="NERD_dom"/>
</dbReference>
<feature type="domain" description="DM2" evidence="4">
    <location>
        <begin position="152"/>
        <end position="235"/>
    </location>
</feature>
<dbReference type="GO" id="GO:0003677">
    <property type="term" value="F:DNA binding"/>
    <property type="evidence" value="ECO:0007669"/>
    <property type="project" value="InterPro"/>
</dbReference>
<evidence type="ECO:0000259" key="2">
    <source>
        <dbReference type="PROSITE" id="PS50829"/>
    </source>
</evidence>
<dbReference type="OrthoDB" id="6415790at2759"/>
<dbReference type="InterPro" id="IPR035445">
    <property type="entry name" value="GYF-like_dom_sf"/>
</dbReference>
<dbReference type="CDD" id="cd10567">
    <property type="entry name" value="SWIB-MDM2_like"/>
    <property type="match status" value="1"/>
</dbReference>
<feature type="compositionally biased region" description="Polar residues" evidence="1">
    <location>
        <begin position="529"/>
        <end position="554"/>
    </location>
</feature>
<dbReference type="InterPro" id="IPR036128">
    <property type="entry name" value="Plus3-like_sf"/>
</dbReference>
<feature type="region of interest" description="Disordered" evidence="1">
    <location>
        <begin position="726"/>
        <end position="755"/>
    </location>
</feature>
<feature type="region of interest" description="Disordered" evidence="1">
    <location>
        <begin position="79"/>
        <end position="138"/>
    </location>
</feature>
<dbReference type="InParanoid" id="A0A200QR08"/>
<dbReference type="SMART" id="SM00719">
    <property type="entry name" value="Plus3"/>
    <property type="match status" value="1"/>
</dbReference>
<sequence>MIVHVDIILSSWHHKARLQPKAEITGLVYFGQLLSCSFRQLAQVDFDDKNSWEYLFKDYWIDLKGKLSLTLDELTQARNPSKGSGVLARKEESSEELYNANNDQGSNSDSGSEHLEVISSKRRKAKRKSKPSTKEDVSSSAAIAAVSDGISTTGDTEWASKELLEFVSHMKNGDTSILSQFDVQALLLDYIKRNDLRDPRRKSQIVCDTRLGNLFGKARVGHFEMLKLLESHFLLKEDAQADDQEGNVDTEASQLDAEGNSEVSTKAGTDKRRKTRKKAERGPQTNLDDYAAIDVHNINLVYLKRNLLEDLLEDMDTFHDKVVGSFVRIKITGAGQKQEMYRLVQVVGTGKAAEPYETGKRTTDVTLEILNLNKTEIESIDRVSSQEFSEDECKRLRQSIKCGLISRLTVGDIQEKAMALQAVRVNDCLEAEKLRLSHLRDRASEKGRRKEYPSECVEKLQLLNTPEERFRRLQEIPEVHTDPNMDPSYESEEEEAEPDDKRRENYMRPRDAGFSRKGREPISPGKGGSNSNDTWSGSRKSSNTTWESSRNMSARGSWDKRGGVEGTNESSWSQGRDAQQSSSWEKSRNQAAASGLDSDSWSGQAVVRSEPSSQTTSTALSTGAATSSSVSEAEKIWHYKDPSGKIQGPFSMVQLRKWSTTGYFPSDLKIWRTTEKQEDSIPLTNALNGKFQKEVPQWDNNFSQPQRGISGSDNTRVNNLSSGWVGNNSSTYTDKSWSSNSKDTSVPANGNSPLQIVTPAETSYHGERIDYQNPPTPTPGTSGGSWTNIGWSGQSPNPGVNGVQQSVNGPMKDAAEWGGHSPTPAVGGRNSGALSASISPPDSMKPTEGGTNPLTANTNSMGIQGFVPSPPAPANPSMSTWNSSGNGYNNKPPEENHGWRSDSAHQIPNIIVNQELSASSPATPAQAGNYPNLGFSVANSGLLISRAKSHVKLVQFISILVFNDLHGTYAPPHQ</sequence>
<organism evidence="5 6">
    <name type="scientific">Macleaya cordata</name>
    <name type="common">Five-seeded plume-poppy</name>
    <name type="synonym">Bocconia cordata</name>
    <dbReference type="NCBI Taxonomy" id="56857"/>
    <lineage>
        <taxon>Eukaryota</taxon>
        <taxon>Viridiplantae</taxon>
        <taxon>Streptophyta</taxon>
        <taxon>Embryophyta</taxon>
        <taxon>Tracheophyta</taxon>
        <taxon>Spermatophyta</taxon>
        <taxon>Magnoliopsida</taxon>
        <taxon>Ranunculales</taxon>
        <taxon>Papaveraceae</taxon>
        <taxon>Papaveroideae</taxon>
        <taxon>Macleaya</taxon>
    </lineage>
</organism>
<dbReference type="InterPro" id="IPR036885">
    <property type="entry name" value="SWIB_MDM2_dom_sf"/>
</dbReference>
<dbReference type="SMART" id="SM00151">
    <property type="entry name" value="SWIB"/>
    <property type="match status" value="1"/>
</dbReference>
<dbReference type="SMART" id="SM00444">
    <property type="entry name" value="GYF"/>
    <property type="match status" value="1"/>
</dbReference>
<keyword evidence="6" id="KW-1185">Reference proteome</keyword>
<reference evidence="5 6" key="1">
    <citation type="journal article" date="2017" name="Mol. Plant">
        <title>The Genome of Medicinal Plant Macleaya cordata Provides New Insights into Benzylisoquinoline Alkaloids Metabolism.</title>
        <authorList>
            <person name="Liu X."/>
            <person name="Liu Y."/>
            <person name="Huang P."/>
            <person name="Ma Y."/>
            <person name="Qing Z."/>
            <person name="Tang Q."/>
            <person name="Cao H."/>
            <person name="Cheng P."/>
            <person name="Zheng Y."/>
            <person name="Yuan Z."/>
            <person name="Zhou Y."/>
            <person name="Liu J."/>
            <person name="Tang Z."/>
            <person name="Zhuo Y."/>
            <person name="Zhang Y."/>
            <person name="Yu L."/>
            <person name="Huang J."/>
            <person name="Yang P."/>
            <person name="Peng Q."/>
            <person name="Zhang J."/>
            <person name="Jiang W."/>
            <person name="Zhang Z."/>
            <person name="Lin K."/>
            <person name="Ro D.K."/>
            <person name="Chen X."/>
            <person name="Xiong X."/>
            <person name="Shang Y."/>
            <person name="Huang S."/>
            <person name="Zeng J."/>
        </authorList>
    </citation>
    <scope>NUCLEOTIDE SEQUENCE [LARGE SCALE GENOMIC DNA]</scope>
    <source>
        <strain evidence="6">cv. BLH2017</strain>
        <tissue evidence="5">Root</tissue>
    </source>
</reference>
<feature type="region of interest" description="Disordered" evidence="1">
    <location>
        <begin position="240"/>
        <end position="283"/>
    </location>
</feature>
<dbReference type="InterPro" id="IPR003121">
    <property type="entry name" value="SWIB_MDM2_domain"/>
</dbReference>
<feature type="region of interest" description="Disordered" evidence="1">
    <location>
        <begin position="818"/>
        <end position="854"/>
    </location>
</feature>
<dbReference type="AlphaFoldDB" id="A0A200QR08"/>
<evidence type="ECO:0000259" key="3">
    <source>
        <dbReference type="PROSITE" id="PS51360"/>
    </source>
</evidence>
<feature type="compositionally biased region" description="Basic and acidic residues" evidence="1">
    <location>
        <begin position="499"/>
        <end position="520"/>
    </location>
</feature>
<accession>A0A200QR08</accession>
<feature type="compositionally biased region" description="Polar residues" evidence="1">
    <location>
        <begin position="567"/>
        <end position="603"/>
    </location>
</feature>
<feature type="compositionally biased region" description="Acidic residues" evidence="1">
    <location>
        <begin position="489"/>
        <end position="498"/>
    </location>
</feature>
<evidence type="ECO:0000313" key="6">
    <source>
        <dbReference type="Proteomes" id="UP000195402"/>
    </source>
</evidence>
<protein>
    <submittedName>
        <fullName evidence="5">SWIB/MDM2 domain</fullName>
    </submittedName>
</protein>
<evidence type="ECO:0000256" key="1">
    <source>
        <dbReference type="SAM" id="MobiDB-lite"/>
    </source>
</evidence>
<dbReference type="SUPFAM" id="SSF55277">
    <property type="entry name" value="GYF domain"/>
    <property type="match status" value="1"/>
</dbReference>
<dbReference type="InterPro" id="IPR019835">
    <property type="entry name" value="SWIB_domain"/>
</dbReference>
<dbReference type="PROSITE" id="PS51360">
    <property type="entry name" value="PLUS3"/>
    <property type="match status" value="1"/>
</dbReference>
<dbReference type="PROSITE" id="PS50829">
    <property type="entry name" value="GYF"/>
    <property type="match status" value="1"/>
</dbReference>
<dbReference type="CDD" id="cd00072">
    <property type="entry name" value="GYF"/>
    <property type="match status" value="1"/>
</dbReference>
<feature type="region of interest" description="Disordered" evidence="1">
    <location>
        <begin position="474"/>
        <end position="631"/>
    </location>
</feature>
<comment type="caution">
    <text evidence="5">The sequence shown here is derived from an EMBL/GenBank/DDBJ whole genome shotgun (WGS) entry which is preliminary data.</text>
</comment>
<feature type="compositionally biased region" description="Low complexity" evidence="1">
    <location>
        <begin position="612"/>
        <end position="631"/>
    </location>
</feature>
<dbReference type="SUPFAM" id="SSF159042">
    <property type="entry name" value="Plus3-like"/>
    <property type="match status" value="1"/>
</dbReference>
<dbReference type="SUPFAM" id="SSF47592">
    <property type="entry name" value="SWIB/MDM2 domain"/>
    <property type="match status" value="1"/>
</dbReference>
<dbReference type="PROSITE" id="PS51925">
    <property type="entry name" value="SWIB_MDM2"/>
    <property type="match status" value="1"/>
</dbReference>
<feature type="compositionally biased region" description="Basic and acidic residues" evidence="1">
    <location>
        <begin position="474"/>
        <end position="483"/>
    </location>
</feature>
<dbReference type="OMA" id="NTTWESS"/>
<dbReference type="InterPro" id="IPR004343">
    <property type="entry name" value="Plus-3_dom"/>
</dbReference>
<dbReference type="Gene3D" id="1.10.245.10">
    <property type="entry name" value="SWIB/MDM2 domain"/>
    <property type="match status" value="1"/>
</dbReference>
<dbReference type="PANTHER" id="PTHR46695:SF5">
    <property type="entry name" value="RNA POLYMERASE-ASSOCIATED PROTEIN RTF1 HOMOLOG"/>
    <property type="match status" value="1"/>
</dbReference>
<dbReference type="PANTHER" id="PTHR46695">
    <property type="entry name" value="ZINC FINGER CCCH DOMAIN-CONTAINING PROTEIN 44-RELATED"/>
    <property type="match status" value="1"/>
</dbReference>
<proteinExistence type="predicted"/>
<feature type="region of interest" description="Disordered" evidence="1">
    <location>
        <begin position="868"/>
        <end position="900"/>
    </location>
</feature>
<dbReference type="STRING" id="56857.A0A200QR08"/>